<sequence>MTGLLLGVFKNVGGYIIGKLLKPETAVELLLDFGDIISKRTDTDVDDKAMQSVREALGHKED</sequence>
<proteinExistence type="predicted"/>
<reference evidence="1 2" key="1">
    <citation type="journal article" date="2017" name="Viruses">
        <title>Stumbling across the Same Phage: Comparative Genomics of Widespread Temperate Phages Infecting the Fish Pathogen Vibrio anguillarum.</title>
        <authorList>
            <person name="Kalatzis P.G."/>
            <person name="Rorbo N.I."/>
            <person name="Castillo D."/>
            <person name="Mauritzen J.J."/>
            <person name="Jorgensen J."/>
            <person name="Kokkari C."/>
            <person name="Zhang F."/>
            <person name="Katharios P."/>
            <person name="Middelboe M."/>
        </authorList>
    </citation>
    <scope>NUCLEOTIDE SEQUENCE [LARGE SCALE GENOMIC DNA]</scope>
</reference>
<evidence type="ECO:0000313" key="1">
    <source>
        <dbReference type="EMBL" id="APC46114.1"/>
    </source>
</evidence>
<dbReference type="Proteomes" id="UP000225978">
    <property type="component" value="Segment"/>
</dbReference>
<protein>
    <submittedName>
        <fullName evidence="1">Uncharacterized protein</fullName>
    </submittedName>
</protein>
<organism evidence="1 2">
    <name type="scientific">Vibrio phage vB_VspP_pVa5</name>
    <dbReference type="NCBI Taxonomy" id="1913109"/>
    <lineage>
        <taxon>Viruses</taxon>
        <taxon>Duplodnaviria</taxon>
        <taxon>Heunggongvirae</taxon>
        <taxon>Uroviricota</taxon>
        <taxon>Caudoviricetes</taxon>
        <taxon>Schitoviridae</taxon>
        <taxon>Pontosvirinae</taxon>
        <taxon>Galateavirus</taxon>
        <taxon>Galateavirus PVA5</taxon>
    </lineage>
</organism>
<gene>
    <name evidence="1" type="ORF">vBVspPpVa5_0012</name>
</gene>
<accession>A0A1J0GVA3</accession>
<evidence type="ECO:0000313" key="2">
    <source>
        <dbReference type="Proteomes" id="UP000225978"/>
    </source>
</evidence>
<keyword evidence="2" id="KW-1185">Reference proteome</keyword>
<name>A0A1J0GVA3_9CAUD</name>
<dbReference type="EMBL" id="KX889068">
    <property type="protein sequence ID" value="APC46114.1"/>
    <property type="molecule type" value="Genomic_DNA"/>
</dbReference>